<gene>
    <name evidence="2" type="ORF">VRU48_13400</name>
</gene>
<dbReference type="Gene3D" id="1.10.260.40">
    <property type="entry name" value="lambda repressor-like DNA-binding domains"/>
    <property type="match status" value="1"/>
</dbReference>
<reference evidence="2 3" key="1">
    <citation type="submission" date="2024-01" db="EMBL/GenBank/DDBJ databases">
        <title>Pedobacter sp. nov., isolated from fresh soil.</title>
        <authorList>
            <person name="Le N.T.T."/>
        </authorList>
    </citation>
    <scope>NUCLEOTIDE SEQUENCE [LARGE SCALE GENOMIC DNA]</scope>
    <source>
        <strain evidence="2 3">KR3-3</strain>
    </source>
</reference>
<evidence type="ECO:0000313" key="2">
    <source>
        <dbReference type="EMBL" id="MEE1946112.1"/>
    </source>
</evidence>
<keyword evidence="3" id="KW-1185">Reference proteome</keyword>
<organism evidence="2 3">
    <name type="scientific">Pedobacter albus</name>
    <dbReference type="NCBI Taxonomy" id="3113905"/>
    <lineage>
        <taxon>Bacteria</taxon>
        <taxon>Pseudomonadati</taxon>
        <taxon>Bacteroidota</taxon>
        <taxon>Sphingobacteriia</taxon>
        <taxon>Sphingobacteriales</taxon>
        <taxon>Sphingobacteriaceae</taxon>
        <taxon>Pedobacter</taxon>
    </lineage>
</organism>
<dbReference type="RefSeq" id="WP_330108425.1">
    <property type="nucleotide sequence ID" value="NZ_JAZDQT010000002.1"/>
</dbReference>
<evidence type="ECO:0000313" key="3">
    <source>
        <dbReference type="Proteomes" id="UP001336835"/>
    </source>
</evidence>
<dbReference type="InterPro" id="IPR010982">
    <property type="entry name" value="Lambda_DNA-bd_dom_sf"/>
</dbReference>
<evidence type="ECO:0000259" key="1">
    <source>
        <dbReference type="Pfam" id="PF07022"/>
    </source>
</evidence>
<dbReference type="Proteomes" id="UP001336835">
    <property type="component" value="Unassembled WGS sequence"/>
</dbReference>
<feature type="domain" description="Bacteriophage CI repressor N-terminal" evidence="1">
    <location>
        <begin position="10"/>
        <end position="66"/>
    </location>
</feature>
<comment type="caution">
    <text evidence="2">The sequence shown here is derived from an EMBL/GenBank/DDBJ whole genome shotgun (WGS) entry which is preliminary data.</text>
</comment>
<proteinExistence type="predicted"/>
<dbReference type="EMBL" id="JAZDQT010000002">
    <property type="protein sequence ID" value="MEE1946112.1"/>
    <property type="molecule type" value="Genomic_DNA"/>
</dbReference>
<name>A0ABU7I9F4_9SPHI</name>
<accession>A0ABU7I9F4</accession>
<dbReference type="Pfam" id="PF07022">
    <property type="entry name" value="Phage_CI_repr"/>
    <property type="match status" value="1"/>
</dbReference>
<sequence>MGIKIDKELIISRIKSHYGFKSDAELARFLGIASNTLANWHKRNTINLDLILTKCEELNADWLLKGIGLPIRKYKEQPDDNFSVVNDIAEKYVNARIGEGDYQKDIEILVKIITIQEQTIKAQEKTIETLSLKKKR</sequence>
<protein>
    <submittedName>
        <fullName evidence="2">Helix-turn-helix domain-containing protein</fullName>
    </submittedName>
</protein>
<dbReference type="InterPro" id="IPR010744">
    <property type="entry name" value="Phage_CI_N"/>
</dbReference>